<sequence length="453" mass="50605">MGDWITNVAVGFDKNTEDIPAPPDIFERGPINQRHNAMDARASCTKMNRDNDRAILLKRMQIQSHHQRPMHYGSQILKVGFASTTGWKGQAMGKVRYSVALFWDLRQRGVTEIIVGTVGKAHHSTLYKIRYKSPYWLDDGAPSDGREVHAESDAWKCTWMSDEKRRVRPSLGFCKSENHLRLCFLICFSGAYIVHATVEEQDAASIRRPDNNEVSQKASVAMCEAEGSILKVDVFRTRHQASMVTCTVSYWICQIMKGCKKNHFVKTMALPAFKSVIKALEKECDIVAGRIKSQLQEMNSPGTPSKHRTRPSTPPQKSPYKSAMKAKTQDVTPAKALTKATDDDLGDTPLPEIPTERRRVESPYQRGASVSPTKRTIVPQSTAPSITAFEQAVREDSTPRHEQQKFVLSIAIFSDLLSPLPGPSTPWYLQSQPSRPVEESAAVAVDGQPLEPS</sequence>
<dbReference type="Proteomes" id="UP000823399">
    <property type="component" value="Unassembled WGS sequence"/>
</dbReference>
<evidence type="ECO:0000313" key="2">
    <source>
        <dbReference type="EMBL" id="KAG2088399.1"/>
    </source>
</evidence>
<keyword evidence="3" id="KW-1185">Reference proteome</keyword>
<dbReference type="OrthoDB" id="3358956at2759"/>
<dbReference type="RefSeq" id="XP_041285535.1">
    <property type="nucleotide sequence ID" value="XM_041440727.1"/>
</dbReference>
<dbReference type="AlphaFoldDB" id="A0A9P7JM26"/>
<accession>A0A9P7JM26</accession>
<name>A0A9P7JM26_9AGAM</name>
<organism evidence="2 3">
    <name type="scientific">Suillus discolor</name>
    <dbReference type="NCBI Taxonomy" id="1912936"/>
    <lineage>
        <taxon>Eukaryota</taxon>
        <taxon>Fungi</taxon>
        <taxon>Dikarya</taxon>
        <taxon>Basidiomycota</taxon>
        <taxon>Agaricomycotina</taxon>
        <taxon>Agaricomycetes</taxon>
        <taxon>Agaricomycetidae</taxon>
        <taxon>Boletales</taxon>
        <taxon>Suillineae</taxon>
        <taxon>Suillaceae</taxon>
        <taxon>Suillus</taxon>
    </lineage>
</organism>
<evidence type="ECO:0000256" key="1">
    <source>
        <dbReference type="SAM" id="MobiDB-lite"/>
    </source>
</evidence>
<reference evidence="2" key="1">
    <citation type="journal article" date="2020" name="New Phytol.">
        <title>Comparative genomics reveals dynamic genome evolution in host specialist ectomycorrhizal fungi.</title>
        <authorList>
            <person name="Lofgren L.A."/>
            <person name="Nguyen N.H."/>
            <person name="Vilgalys R."/>
            <person name="Ruytinx J."/>
            <person name="Liao H.L."/>
            <person name="Branco S."/>
            <person name="Kuo A."/>
            <person name="LaButti K."/>
            <person name="Lipzen A."/>
            <person name="Andreopoulos W."/>
            <person name="Pangilinan J."/>
            <person name="Riley R."/>
            <person name="Hundley H."/>
            <person name="Na H."/>
            <person name="Barry K."/>
            <person name="Grigoriev I.V."/>
            <person name="Stajich J.E."/>
            <person name="Kennedy P.G."/>
        </authorList>
    </citation>
    <scope>NUCLEOTIDE SEQUENCE</scope>
    <source>
        <strain evidence="2">FC423</strain>
    </source>
</reference>
<dbReference type="GeneID" id="64702986"/>
<feature type="region of interest" description="Disordered" evidence="1">
    <location>
        <begin position="295"/>
        <end position="377"/>
    </location>
</feature>
<evidence type="ECO:0000313" key="3">
    <source>
        <dbReference type="Proteomes" id="UP000823399"/>
    </source>
</evidence>
<feature type="compositionally biased region" description="Polar residues" evidence="1">
    <location>
        <begin position="368"/>
        <end position="377"/>
    </location>
</feature>
<protein>
    <submittedName>
        <fullName evidence="2">Uncharacterized protein</fullName>
    </submittedName>
</protein>
<feature type="region of interest" description="Disordered" evidence="1">
    <location>
        <begin position="422"/>
        <end position="453"/>
    </location>
</feature>
<gene>
    <name evidence="2" type="ORF">F5147DRAFT_764717</name>
</gene>
<comment type="caution">
    <text evidence="2">The sequence shown here is derived from an EMBL/GenBank/DDBJ whole genome shotgun (WGS) entry which is preliminary data.</text>
</comment>
<dbReference type="EMBL" id="JABBWM010000122">
    <property type="protein sequence ID" value="KAG2088399.1"/>
    <property type="molecule type" value="Genomic_DNA"/>
</dbReference>
<proteinExistence type="predicted"/>